<evidence type="ECO:0000313" key="9">
    <source>
        <dbReference type="Proteomes" id="UP000321058"/>
    </source>
</evidence>
<dbReference type="AlphaFoldDB" id="A0A512NNM8"/>
<dbReference type="Pfam" id="PF13356">
    <property type="entry name" value="Arm-DNA-bind_3"/>
    <property type="match status" value="1"/>
</dbReference>
<keyword evidence="2" id="KW-0229">DNA integration</keyword>
<evidence type="ECO:0000259" key="7">
    <source>
        <dbReference type="PROSITE" id="PS51900"/>
    </source>
</evidence>
<evidence type="ECO:0000256" key="4">
    <source>
        <dbReference type="ARBA" id="ARBA00023172"/>
    </source>
</evidence>
<dbReference type="GO" id="GO:0003677">
    <property type="term" value="F:DNA binding"/>
    <property type="evidence" value="ECO:0007669"/>
    <property type="project" value="UniProtKB-UniRule"/>
</dbReference>
<comment type="similarity">
    <text evidence="1">Belongs to the 'phage' integrase family.</text>
</comment>
<keyword evidence="9" id="KW-1185">Reference proteome</keyword>
<feature type="domain" description="Core-binding (CB)" evidence="7">
    <location>
        <begin position="96"/>
        <end position="204"/>
    </location>
</feature>
<evidence type="ECO:0000256" key="3">
    <source>
        <dbReference type="ARBA" id="ARBA00023125"/>
    </source>
</evidence>
<name>A0A512NNM8_9HYPH</name>
<protein>
    <submittedName>
        <fullName evidence="8">Integrase</fullName>
    </submittedName>
</protein>
<dbReference type="RefSeq" id="WP_147155900.1">
    <property type="nucleotide sequence ID" value="NZ_BKAJ01000169.1"/>
</dbReference>
<dbReference type="Proteomes" id="UP000321058">
    <property type="component" value="Unassembled WGS sequence"/>
</dbReference>
<evidence type="ECO:0000256" key="1">
    <source>
        <dbReference type="ARBA" id="ARBA00008857"/>
    </source>
</evidence>
<dbReference type="InterPro" id="IPR010998">
    <property type="entry name" value="Integrase_recombinase_N"/>
</dbReference>
<gene>
    <name evidence="8" type="ORF">RSO01_77230</name>
</gene>
<dbReference type="InterPro" id="IPR002104">
    <property type="entry name" value="Integrase_catalytic"/>
</dbReference>
<reference evidence="8 9" key="1">
    <citation type="submission" date="2019-07" db="EMBL/GenBank/DDBJ databases">
        <title>Whole genome shotgun sequence of Reyranella soli NBRC 108950.</title>
        <authorList>
            <person name="Hosoyama A."/>
            <person name="Uohara A."/>
            <person name="Ohji S."/>
            <person name="Ichikawa N."/>
        </authorList>
    </citation>
    <scope>NUCLEOTIDE SEQUENCE [LARGE SCALE GENOMIC DNA]</scope>
    <source>
        <strain evidence="8 9">NBRC 108950</strain>
    </source>
</reference>
<dbReference type="InterPro" id="IPR011010">
    <property type="entry name" value="DNA_brk_join_enz"/>
</dbReference>
<organism evidence="8 9">
    <name type="scientific">Reyranella soli</name>
    <dbReference type="NCBI Taxonomy" id="1230389"/>
    <lineage>
        <taxon>Bacteria</taxon>
        <taxon>Pseudomonadati</taxon>
        <taxon>Pseudomonadota</taxon>
        <taxon>Alphaproteobacteria</taxon>
        <taxon>Hyphomicrobiales</taxon>
        <taxon>Reyranellaceae</taxon>
        <taxon>Reyranella</taxon>
    </lineage>
</organism>
<evidence type="ECO:0000256" key="2">
    <source>
        <dbReference type="ARBA" id="ARBA00022908"/>
    </source>
</evidence>
<dbReference type="InterPro" id="IPR044068">
    <property type="entry name" value="CB"/>
</dbReference>
<dbReference type="CDD" id="cd00796">
    <property type="entry name" value="INT_Rci_Hp1_C"/>
    <property type="match status" value="1"/>
</dbReference>
<dbReference type="Gene3D" id="3.30.160.390">
    <property type="entry name" value="Integrase, DNA-binding domain"/>
    <property type="match status" value="1"/>
</dbReference>
<dbReference type="PROSITE" id="PS51898">
    <property type="entry name" value="TYR_RECOMBINASE"/>
    <property type="match status" value="1"/>
</dbReference>
<dbReference type="OrthoDB" id="7298605at2"/>
<dbReference type="PANTHER" id="PTHR30629:SF2">
    <property type="entry name" value="PROPHAGE INTEGRASE INTS-RELATED"/>
    <property type="match status" value="1"/>
</dbReference>
<dbReference type="GO" id="GO:0006310">
    <property type="term" value="P:DNA recombination"/>
    <property type="evidence" value="ECO:0007669"/>
    <property type="project" value="UniProtKB-KW"/>
</dbReference>
<dbReference type="GO" id="GO:0015074">
    <property type="term" value="P:DNA integration"/>
    <property type="evidence" value="ECO:0007669"/>
    <property type="project" value="UniProtKB-KW"/>
</dbReference>
<keyword evidence="4" id="KW-0233">DNA recombination</keyword>
<dbReference type="InterPro" id="IPR013762">
    <property type="entry name" value="Integrase-like_cat_sf"/>
</dbReference>
<sequence length="422" mass="45423">MPKLNKQFVDKLKPVERDTLYRDSSVIGFALRVKPSGAKTWVVQYRNKAGRTRKLAMKNSSAATPDEARRWAKTTLGQVAAGRDPSAERNAELGAMTVAQLCDEYLTAAKKGLVLGKARRRKSPLTIATDIGRINGHIKPLLGQMAVKAVTHRDIVKFLDAVQLGKTAVRRVKDKPRQGALPAGGPGAAARAVGLLGGIFSHAVRRGYRDDNPVRGVQRPADSVRTTFLTMADYRQLGAALKAAEAEGESRNAVDAVRLLALSGCRRGEAASLAWPEVDLTRGMLRLSETKEGYSLRPLGRPAVDLLAARPRHAKSEAVFATESGAPYRDLGRAWDRIAARTTLRGVTLHGLRHSFATTANALGCSEPTIAAMLGHSRGTITSRYVHHVDDVLRAAADRVAGAIARAMAGEKPAAMNDRQGD</sequence>
<dbReference type="EMBL" id="BKAJ01000169">
    <property type="protein sequence ID" value="GEP60557.1"/>
    <property type="molecule type" value="Genomic_DNA"/>
</dbReference>
<keyword evidence="3 5" id="KW-0238">DNA-binding</keyword>
<evidence type="ECO:0000313" key="8">
    <source>
        <dbReference type="EMBL" id="GEP60557.1"/>
    </source>
</evidence>
<dbReference type="InterPro" id="IPR025166">
    <property type="entry name" value="Integrase_DNA_bind_dom"/>
</dbReference>
<comment type="caution">
    <text evidence="8">The sequence shown here is derived from an EMBL/GenBank/DDBJ whole genome shotgun (WGS) entry which is preliminary data.</text>
</comment>
<dbReference type="Gene3D" id="1.10.443.10">
    <property type="entry name" value="Intergrase catalytic core"/>
    <property type="match status" value="1"/>
</dbReference>
<evidence type="ECO:0000259" key="6">
    <source>
        <dbReference type="PROSITE" id="PS51898"/>
    </source>
</evidence>
<evidence type="ECO:0000256" key="5">
    <source>
        <dbReference type="PROSITE-ProRule" id="PRU01248"/>
    </source>
</evidence>
<feature type="domain" description="Tyr recombinase" evidence="6">
    <location>
        <begin position="224"/>
        <end position="398"/>
    </location>
</feature>
<dbReference type="InterPro" id="IPR038488">
    <property type="entry name" value="Integrase_DNA-bd_sf"/>
</dbReference>
<accession>A0A512NNM8</accession>
<dbReference type="InterPro" id="IPR050808">
    <property type="entry name" value="Phage_Integrase"/>
</dbReference>
<dbReference type="PROSITE" id="PS51900">
    <property type="entry name" value="CB"/>
    <property type="match status" value="1"/>
</dbReference>
<dbReference type="Gene3D" id="1.10.150.130">
    <property type="match status" value="1"/>
</dbReference>
<dbReference type="SUPFAM" id="SSF56349">
    <property type="entry name" value="DNA breaking-rejoining enzymes"/>
    <property type="match status" value="1"/>
</dbReference>
<dbReference type="Pfam" id="PF00589">
    <property type="entry name" value="Phage_integrase"/>
    <property type="match status" value="1"/>
</dbReference>
<proteinExistence type="inferred from homology"/>
<dbReference type="PANTHER" id="PTHR30629">
    <property type="entry name" value="PROPHAGE INTEGRASE"/>
    <property type="match status" value="1"/>
</dbReference>